<comment type="function">
    <text evidence="1 8">Small GTPase required for proper localization of RNA polymerase II and III (RNAPII and RNAPIII). May act at an RNAP assembly step prior to nuclear import.</text>
</comment>
<evidence type="ECO:0000313" key="10">
    <source>
        <dbReference type="Proteomes" id="UP000678393"/>
    </source>
</evidence>
<evidence type="ECO:0000256" key="7">
    <source>
        <dbReference type="ARBA" id="ARBA00046611"/>
    </source>
</evidence>
<accession>A0A8S3ZPZ2</accession>
<proteinExistence type="inferred from homology"/>
<dbReference type="Pfam" id="PF03029">
    <property type="entry name" value="ATP_bind_1"/>
    <property type="match status" value="1"/>
</dbReference>
<evidence type="ECO:0000256" key="2">
    <source>
        <dbReference type="ARBA" id="ARBA00005290"/>
    </source>
</evidence>
<keyword evidence="6 8" id="KW-0342">GTP-binding</keyword>
<evidence type="ECO:0000256" key="6">
    <source>
        <dbReference type="ARBA" id="ARBA00023134"/>
    </source>
</evidence>
<dbReference type="InterPro" id="IPR030231">
    <property type="entry name" value="Gpn2"/>
</dbReference>
<protein>
    <recommendedName>
        <fullName evidence="3 8">GPN-loop GTPase 2</fullName>
    </recommendedName>
</protein>
<dbReference type="GO" id="GO:0005525">
    <property type="term" value="F:GTP binding"/>
    <property type="evidence" value="ECO:0007669"/>
    <property type="project" value="UniProtKB-KW"/>
</dbReference>
<dbReference type="FunFam" id="3.40.50.300:FF:000338">
    <property type="entry name" value="GPN-loop GTPase 2"/>
    <property type="match status" value="1"/>
</dbReference>
<gene>
    <name evidence="9" type="ORF">CUNI_LOCUS15014</name>
</gene>
<evidence type="ECO:0000256" key="4">
    <source>
        <dbReference type="ARBA" id="ARBA00022741"/>
    </source>
</evidence>
<dbReference type="EMBL" id="CAJHNH020003504">
    <property type="protein sequence ID" value="CAG5129456.1"/>
    <property type="molecule type" value="Genomic_DNA"/>
</dbReference>
<dbReference type="PANTHER" id="PTHR21231:SF3">
    <property type="entry name" value="GPN-LOOP GTPASE 2"/>
    <property type="match status" value="1"/>
</dbReference>
<keyword evidence="4 8" id="KW-0547">Nucleotide-binding</keyword>
<evidence type="ECO:0000256" key="3">
    <source>
        <dbReference type="ARBA" id="ARBA00014588"/>
    </source>
</evidence>
<evidence type="ECO:0000256" key="1">
    <source>
        <dbReference type="ARBA" id="ARBA00003181"/>
    </source>
</evidence>
<keyword evidence="5 8" id="KW-0378">Hydrolase</keyword>
<reference evidence="9" key="1">
    <citation type="submission" date="2021-04" db="EMBL/GenBank/DDBJ databases">
        <authorList>
            <consortium name="Molecular Ecology Group"/>
        </authorList>
    </citation>
    <scope>NUCLEOTIDE SEQUENCE</scope>
</reference>
<dbReference type="AlphaFoldDB" id="A0A8S3ZPZ2"/>
<dbReference type="GO" id="GO:0003924">
    <property type="term" value="F:GTPase activity"/>
    <property type="evidence" value="ECO:0007669"/>
    <property type="project" value="TreeGrafter"/>
</dbReference>
<dbReference type="CDD" id="cd17871">
    <property type="entry name" value="GPN2"/>
    <property type="match status" value="1"/>
</dbReference>
<evidence type="ECO:0000256" key="5">
    <source>
        <dbReference type="ARBA" id="ARBA00022801"/>
    </source>
</evidence>
<feature type="non-terminal residue" evidence="9">
    <location>
        <position position="1"/>
    </location>
</feature>
<comment type="similarity">
    <text evidence="2 8">Belongs to the GPN-loop GTPase family.</text>
</comment>
<dbReference type="GO" id="GO:0005737">
    <property type="term" value="C:cytoplasm"/>
    <property type="evidence" value="ECO:0007669"/>
    <property type="project" value="TreeGrafter"/>
</dbReference>
<sequence length="203" mass="22961">MPFGQVVIGPPGSGKTTYCAGMSEFLSSLGRDVAVVNMDPANDRVPFTCAVDIFELISLEDVMTHLRLGPNGGLVYCMEYLEQNFDWLKEKLDALKNKYILFDFPGQVELYTHHNSVKNLLEKLTSWDFRLTAVHLVDSHYCSDPGKFVAILLTSLNTMLQLSLPHVNVLSKIDLIEKHGKLAFNPDFYTDVLDLHYLLHQLQ</sequence>
<keyword evidence="10" id="KW-1185">Reference proteome</keyword>
<dbReference type="OrthoDB" id="5839at2759"/>
<dbReference type="PANTHER" id="PTHR21231">
    <property type="entry name" value="XPA-BINDING PROTEIN 1-RELATED"/>
    <property type="match status" value="1"/>
</dbReference>
<comment type="caution">
    <text evidence="9">The sequence shown here is derived from an EMBL/GenBank/DDBJ whole genome shotgun (WGS) entry which is preliminary data.</text>
</comment>
<comment type="subunit">
    <text evidence="7">Heterodimers with GPN1 or GPN3. Binds to RNA polymerase II (RNAPII).</text>
</comment>
<dbReference type="InterPro" id="IPR004130">
    <property type="entry name" value="Gpn"/>
</dbReference>
<evidence type="ECO:0000256" key="8">
    <source>
        <dbReference type="RuleBase" id="RU365059"/>
    </source>
</evidence>
<evidence type="ECO:0000313" key="9">
    <source>
        <dbReference type="EMBL" id="CAG5129456.1"/>
    </source>
</evidence>
<dbReference type="Proteomes" id="UP000678393">
    <property type="component" value="Unassembled WGS sequence"/>
</dbReference>
<dbReference type="Gene3D" id="3.40.50.300">
    <property type="entry name" value="P-loop containing nucleotide triphosphate hydrolases"/>
    <property type="match status" value="1"/>
</dbReference>
<dbReference type="SUPFAM" id="SSF52540">
    <property type="entry name" value="P-loop containing nucleoside triphosphate hydrolases"/>
    <property type="match status" value="1"/>
</dbReference>
<dbReference type="InterPro" id="IPR027417">
    <property type="entry name" value="P-loop_NTPase"/>
</dbReference>
<organism evidence="9 10">
    <name type="scientific">Candidula unifasciata</name>
    <dbReference type="NCBI Taxonomy" id="100452"/>
    <lineage>
        <taxon>Eukaryota</taxon>
        <taxon>Metazoa</taxon>
        <taxon>Spiralia</taxon>
        <taxon>Lophotrochozoa</taxon>
        <taxon>Mollusca</taxon>
        <taxon>Gastropoda</taxon>
        <taxon>Heterobranchia</taxon>
        <taxon>Euthyneura</taxon>
        <taxon>Panpulmonata</taxon>
        <taxon>Eupulmonata</taxon>
        <taxon>Stylommatophora</taxon>
        <taxon>Helicina</taxon>
        <taxon>Helicoidea</taxon>
        <taxon>Geomitridae</taxon>
        <taxon>Candidula</taxon>
    </lineage>
</organism>
<name>A0A8S3ZPZ2_9EUPU</name>